<dbReference type="EMBL" id="JBHTCG010000007">
    <property type="protein sequence ID" value="MFC7383211.1"/>
    <property type="molecule type" value="Genomic_DNA"/>
</dbReference>
<evidence type="ECO:0000313" key="5">
    <source>
        <dbReference type="Proteomes" id="UP001596496"/>
    </source>
</evidence>
<reference evidence="5" key="1">
    <citation type="journal article" date="2019" name="Int. J. Syst. Evol. Microbiol.">
        <title>The Global Catalogue of Microorganisms (GCM) 10K type strain sequencing project: providing services to taxonomists for standard genome sequencing and annotation.</title>
        <authorList>
            <consortium name="The Broad Institute Genomics Platform"/>
            <consortium name="The Broad Institute Genome Sequencing Center for Infectious Disease"/>
            <person name="Wu L."/>
            <person name="Ma J."/>
        </authorList>
    </citation>
    <scope>NUCLEOTIDE SEQUENCE [LARGE SCALE GENOMIC DNA]</scope>
    <source>
        <strain evidence="5">CECT 7649</strain>
    </source>
</reference>
<feature type="region of interest" description="Disordered" evidence="2">
    <location>
        <begin position="364"/>
        <end position="384"/>
    </location>
</feature>
<dbReference type="Proteomes" id="UP001596496">
    <property type="component" value="Unassembled WGS sequence"/>
</dbReference>
<dbReference type="SUPFAM" id="SSF51905">
    <property type="entry name" value="FAD/NAD(P)-binding domain"/>
    <property type="match status" value="1"/>
</dbReference>
<organism evidence="4 5">
    <name type="scientific">Sphaerisporangium rhizosphaerae</name>
    <dbReference type="NCBI Taxonomy" id="2269375"/>
    <lineage>
        <taxon>Bacteria</taxon>
        <taxon>Bacillati</taxon>
        <taxon>Actinomycetota</taxon>
        <taxon>Actinomycetes</taxon>
        <taxon>Streptosporangiales</taxon>
        <taxon>Streptosporangiaceae</taxon>
        <taxon>Sphaerisporangium</taxon>
    </lineage>
</organism>
<dbReference type="PANTHER" id="PTHR43476">
    <property type="entry name" value="3-(3-HYDROXY-PHENYL)PROPIONATE/3-HYDROXYCINNAMIC ACID HYDROXYLASE"/>
    <property type="match status" value="1"/>
</dbReference>
<dbReference type="Pfam" id="PF01494">
    <property type="entry name" value="FAD_binding_3"/>
    <property type="match status" value="1"/>
</dbReference>
<dbReference type="NCBIfam" id="NF004833">
    <property type="entry name" value="PRK06185.1-1"/>
    <property type="match status" value="1"/>
</dbReference>
<sequence length="418" mass="45420">MRTTCAIAGGGPAGAVLALLLARAGVEVTLLEKHADFLRDFRGDTVHPSTLQILDELGLAGEFLALPHRKAEKVLVWTDERVLTVASLRGLKSRFPYIAFVPQWDFLNLVTAAARRYPTFRLLMEAEVVGLIREGGAVRGLRYRDRDGREHELRAALTIGADGRRSAVRRAAGLVPVEHGAPMDVLWFRLPREDGDTADAFLRVSAGRMMVAINRESYWQLAYLIPKGRFEQVRAEGIEALRASIGTLVPFLAGRTGELASMEQVSVLRVAVNRLRRWHRPGLLLLGDAAHAMSPVFGVGINLAVQDAVAAANLLAGPLRAGAVPEELLRRVQRRRTLPTVVTQLAQRAVQALVIGPALRDAPRPAPALRDRATPGGAARPRDPARLPLIGALARRFVGFGVLPEHVRTPEAPRAGAS</sequence>
<dbReference type="Gene3D" id="3.50.50.60">
    <property type="entry name" value="FAD/NAD(P)-binding domain"/>
    <property type="match status" value="2"/>
</dbReference>
<dbReference type="InterPro" id="IPR036188">
    <property type="entry name" value="FAD/NAD-bd_sf"/>
</dbReference>
<gene>
    <name evidence="4" type="ORF">ACFQSB_13405</name>
</gene>
<keyword evidence="1" id="KW-0560">Oxidoreductase</keyword>
<feature type="domain" description="FAD-binding" evidence="3">
    <location>
        <begin position="3"/>
        <end position="344"/>
    </location>
</feature>
<dbReference type="PRINTS" id="PR00420">
    <property type="entry name" value="RNGMNOXGNASE"/>
</dbReference>
<protein>
    <submittedName>
        <fullName evidence="4">FAD-dependent oxidoreductase</fullName>
    </submittedName>
</protein>
<keyword evidence="5" id="KW-1185">Reference proteome</keyword>
<accession>A0ABW2P3Z9</accession>
<dbReference type="RefSeq" id="WP_380826648.1">
    <property type="nucleotide sequence ID" value="NZ_JBHTCG010000007.1"/>
</dbReference>
<evidence type="ECO:0000256" key="2">
    <source>
        <dbReference type="SAM" id="MobiDB-lite"/>
    </source>
</evidence>
<dbReference type="InterPro" id="IPR050631">
    <property type="entry name" value="PheA/TfdB_FAD_monoxygenase"/>
</dbReference>
<comment type="caution">
    <text evidence="4">The sequence shown here is derived from an EMBL/GenBank/DDBJ whole genome shotgun (WGS) entry which is preliminary data.</text>
</comment>
<evidence type="ECO:0000259" key="3">
    <source>
        <dbReference type="Pfam" id="PF01494"/>
    </source>
</evidence>
<name>A0ABW2P3Z9_9ACTN</name>
<evidence type="ECO:0000256" key="1">
    <source>
        <dbReference type="ARBA" id="ARBA00023002"/>
    </source>
</evidence>
<dbReference type="PANTHER" id="PTHR43476:SF5">
    <property type="entry name" value="FAD-DEPENDENT MONOOXYGENASE"/>
    <property type="match status" value="1"/>
</dbReference>
<dbReference type="NCBIfam" id="NF004834">
    <property type="entry name" value="PRK06185.1-3"/>
    <property type="match status" value="1"/>
</dbReference>
<dbReference type="InterPro" id="IPR002938">
    <property type="entry name" value="FAD-bd"/>
</dbReference>
<evidence type="ECO:0000313" key="4">
    <source>
        <dbReference type="EMBL" id="MFC7383211.1"/>
    </source>
</evidence>
<proteinExistence type="predicted"/>